<reference evidence="2 3" key="1">
    <citation type="submission" date="2020-08" db="EMBL/GenBank/DDBJ databases">
        <title>Genomic Encyclopedia of Type Strains, Phase III (KMG-III): the genomes of soil and plant-associated and newly described type strains.</title>
        <authorList>
            <person name="Whitman W."/>
        </authorList>
    </citation>
    <scope>NUCLEOTIDE SEQUENCE [LARGE SCALE GENOMIC DNA]</scope>
    <source>
        <strain evidence="2 3">CECT 3287</strain>
    </source>
</reference>
<evidence type="ECO:0000256" key="1">
    <source>
        <dbReference type="SAM" id="Phobius"/>
    </source>
</evidence>
<keyword evidence="1" id="KW-0472">Membrane</keyword>
<feature type="transmembrane region" description="Helical" evidence="1">
    <location>
        <begin position="123"/>
        <end position="141"/>
    </location>
</feature>
<name>A0A7W5AFR5_9ACTN</name>
<dbReference type="RefSeq" id="WP_183219783.1">
    <property type="nucleotide sequence ID" value="NZ_BMPW01000009.1"/>
</dbReference>
<accession>A0A7W5AFR5</accession>
<comment type="caution">
    <text evidence="2">The sequence shown here is derived from an EMBL/GenBank/DDBJ whole genome shotgun (WGS) entry which is preliminary data.</text>
</comment>
<evidence type="ECO:0000313" key="3">
    <source>
        <dbReference type="Proteomes" id="UP000590749"/>
    </source>
</evidence>
<keyword evidence="3" id="KW-1185">Reference proteome</keyword>
<dbReference type="AlphaFoldDB" id="A0A7W5AFR5"/>
<feature type="transmembrane region" description="Helical" evidence="1">
    <location>
        <begin position="99"/>
        <end position="117"/>
    </location>
</feature>
<gene>
    <name evidence="2" type="ORF">FHR83_002890</name>
</gene>
<dbReference type="EMBL" id="JACHXF010000005">
    <property type="protein sequence ID" value="MBB3095227.1"/>
    <property type="molecule type" value="Genomic_DNA"/>
</dbReference>
<sequence>MDYPIILALEDFVPVIFGTVGFALLARTAPVESARKAGLAGAILIGAGGIAKCAWKLGYSAGAGDWTLLEQALFPLMAAGAALLSWSLAVTVRRGKPTRFWPFGLAFGLCVAGSMPAGSLNPLFVAATLGVTAISVLGAVVAGRHRQWWAVSLYVLGLVLVMGLVPLRSSGEHHTVAFQWLEQSINTAAQACLLVAAWLTLRATRPALIGAAR</sequence>
<protein>
    <submittedName>
        <fullName evidence="2">Uncharacterized protein</fullName>
    </submittedName>
</protein>
<proteinExistence type="predicted"/>
<feature type="transmembrane region" description="Helical" evidence="1">
    <location>
        <begin position="148"/>
        <end position="167"/>
    </location>
</feature>
<feature type="transmembrane region" description="Helical" evidence="1">
    <location>
        <begin position="72"/>
        <end position="92"/>
    </location>
</feature>
<feature type="transmembrane region" description="Helical" evidence="1">
    <location>
        <begin position="187"/>
        <end position="204"/>
    </location>
</feature>
<evidence type="ECO:0000313" key="2">
    <source>
        <dbReference type="EMBL" id="MBB3095227.1"/>
    </source>
</evidence>
<dbReference type="Proteomes" id="UP000590749">
    <property type="component" value="Unassembled WGS sequence"/>
</dbReference>
<keyword evidence="1" id="KW-0812">Transmembrane</keyword>
<feature type="transmembrane region" description="Helical" evidence="1">
    <location>
        <begin position="37"/>
        <end position="57"/>
    </location>
</feature>
<feature type="transmembrane region" description="Helical" evidence="1">
    <location>
        <begin position="6"/>
        <end position="25"/>
    </location>
</feature>
<keyword evidence="1" id="KW-1133">Transmembrane helix</keyword>
<organism evidence="2 3">
    <name type="scientific">Actinoplanes campanulatus</name>
    <dbReference type="NCBI Taxonomy" id="113559"/>
    <lineage>
        <taxon>Bacteria</taxon>
        <taxon>Bacillati</taxon>
        <taxon>Actinomycetota</taxon>
        <taxon>Actinomycetes</taxon>
        <taxon>Micromonosporales</taxon>
        <taxon>Micromonosporaceae</taxon>
        <taxon>Actinoplanes</taxon>
    </lineage>
</organism>